<comment type="cofactor">
    <cofactor evidence="1 13">
        <name>Ca(2+)</name>
        <dbReference type="ChEBI" id="CHEBI:29108"/>
    </cofactor>
</comment>
<feature type="binding site" evidence="12">
    <location>
        <position position="140"/>
    </location>
    <ligand>
        <name>substrate</name>
    </ligand>
</feature>
<evidence type="ECO:0000256" key="9">
    <source>
        <dbReference type="ARBA" id="ARBA00022878"/>
    </source>
</evidence>
<evidence type="ECO:0000256" key="7">
    <source>
        <dbReference type="ARBA" id="ARBA00022837"/>
    </source>
</evidence>
<dbReference type="PANTHER" id="PTHR43069:SF2">
    <property type="entry name" value="FUMARYLACETOACETASE"/>
    <property type="match status" value="1"/>
</dbReference>
<comment type="pathway">
    <text evidence="3">Amino-acid degradation; L-phenylalanine degradation; acetoacetate and fumarate from L-phenylalanine: step 6/6.</text>
</comment>
<keyword evidence="10" id="KW-0585">Phenylalanine catabolism</keyword>
<feature type="binding site" evidence="12">
    <location>
        <position position="237"/>
    </location>
    <ligand>
        <name>substrate</name>
    </ligand>
</feature>
<dbReference type="RefSeq" id="WP_244819354.1">
    <property type="nucleotide sequence ID" value="NZ_CP112998.1"/>
</dbReference>
<comment type="cofactor">
    <cofactor evidence="2 13">
        <name>Mg(2+)</name>
        <dbReference type="ChEBI" id="CHEBI:18420"/>
    </cofactor>
</comment>
<dbReference type="AlphaFoldDB" id="A0A9E8NCL6"/>
<evidence type="ECO:0000256" key="4">
    <source>
        <dbReference type="ARBA" id="ARBA00012094"/>
    </source>
</evidence>
<dbReference type="InterPro" id="IPR036462">
    <property type="entry name" value="Fumarylacetoacetase_N_sf"/>
</dbReference>
<feature type="binding site" evidence="13">
    <location>
        <position position="196"/>
    </location>
    <ligand>
        <name>Ca(2+)</name>
        <dbReference type="ChEBI" id="CHEBI:29108"/>
    </ligand>
</feature>
<keyword evidence="5 13" id="KW-0479">Metal-binding</keyword>
<dbReference type="Pfam" id="PF01557">
    <property type="entry name" value="FAA_hydrolase"/>
    <property type="match status" value="1"/>
</dbReference>
<dbReference type="SUPFAM" id="SSF56529">
    <property type="entry name" value="FAH"/>
    <property type="match status" value="1"/>
</dbReference>
<dbReference type="InterPro" id="IPR015377">
    <property type="entry name" value="Fumarylacetoacetase_N"/>
</dbReference>
<dbReference type="InterPro" id="IPR036663">
    <property type="entry name" value="Fumarylacetoacetase_C_sf"/>
</dbReference>
<dbReference type="EMBL" id="CP112998">
    <property type="protein sequence ID" value="WAC13538.1"/>
    <property type="molecule type" value="Genomic_DNA"/>
</dbReference>
<dbReference type="SUPFAM" id="SSF63433">
    <property type="entry name" value="Fumarylacetoacetate hydrolase, FAH, N-terminal domain"/>
    <property type="match status" value="1"/>
</dbReference>
<evidence type="ECO:0000259" key="15">
    <source>
        <dbReference type="Pfam" id="PF09298"/>
    </source>
</evidence>
<organism evidence="16 17">
    <name type="scientific">Dyadobacter pollutisoli</name>
    <dbReference type="NCBI Taxonomy" id="2910158"/>
    <lineage>
        <taxon>Bacteria</taxon>
        <taxon>Pseudomonadati</taxon>
        <taxon>Bacteroidota</taxon>
        <taxon>Cytophagia</taxon>
        <taxon>Cytophagales</taxon>
        <taxon>Spirosomataceae</taxon>
        <taxon>Dyadobacter</taxon>
    </lineage>
</organism>
<dbReference type="KEGG" id="dpf:ON006_06190"/>
<feature type="domain" description="Fumarylacetoacetase N-terminal" evidence="15">
    <location>
        <begin position="17"/>
        <end position="116"/>
    </location>
</feature>
<dbReference type="Gene3D" id="3.90.850.10">
    <property type="entry name" value="Fumarylacetoacetase-like, C-terminal domain"/>
    <property type="match status" value="1"/>
</dbReference>
<evidence type="ECO:0000259" key="14">
    <source>
        <dbReference type="Pfam" id="PF01557"/>
    </source>
</evidence>
<keyword evidence="8 13" id="KW-0460">Magnesium</keyword>
<evidence type="ECO:0000256" key="10">
    <source>
        <dbReference type="ARBA" id="ARBA00023232"/>
    </source>
</evidence>
<name>A0A9E8NCL6_9BACT</name>
<feature type="binding site" evidence="12">
    <location>
        <position position="241"/>
    </location>
    <ligand>
        <name>substrate</name>
    </ligand>
</feature>
<dbReference type="GO" id="GO:0006572">
    <property type="term" value="P:L-tyrosine catabolic process"/>
    <property type="evidence" value="ECO:0007669"/>
    <property type="project" value="UniProtKB-KW"/>
</dbReference>
<dbReference type="Proteomes" id="UP001164653">
    <property type="component" value="Chromosome"/>
</dbReference>
<evidence type="ECO:0000256" key="3">
    <source>
        <dbReference type="ARBA" id="ARBA00004782"/>
    </source>
</evidence>
<evidence type="ECO:0000256" key="11">
    <source>
        <dbReference type="PIRSR" id="PIRSR605959-1"/>
    </source>
</evidence>
<accession>A0A9E8NCL6</accession>
<feature type="binding site" evidence="13">
    <location>
        <position position="230"/>
    </location>
    <ligand>
        <name>Mg(2+)</name>
        <dbReference type="ChEBI" id="CHEBI:18420"/>
    </ligand>
</feature>
<dbReference type="GO" id="GO:0046872">
    <property type="term" value="F:metal ion binding"/>
    <property type="evidence" value="ECO:0007669"/>
    <property type="project" value="UniProtKB-KW"/>
</dbReference>
<evidence type="ECO:0000256" key="2">
    <source>
        <dbReference type="ARBA" id="ARBA00001946"/>
    </source>
</evidence>
<feature type="binding site" evidence="13">
    <location>
        <position position="254"/>
    </location>
    <ligand>
        <name>Mg(2+)</name>
        <dbReference type="ChEBI" id="CHEBI:18420"/>
    </ligand>
</feature>
<feature type="binding site" evidence="13">
    <location>
        <position position="250"/>
    </location>
    <ligand>
        <name>Mg(2+)</name>
        <dbReference type="ChEBI" id="CHEBI:18420"/>
    </ligand>
</feature>
<keyword evidence="17" id="KW-1185">Reference proteome</keyword>
<gene>
    <name evidence="16" type="primary">fahA</name>
    <name evidence="16" type="ORF">ON006_06190</name>
</gene>
<dbReference type="PANTHER" id="PTHR43069">
    <property type="entry name" value="FUMARYLACETOACETASE"/>
    <property type="match status" value="1"/>
</dbReference>
<feature type="domain" description="Fumarylacetoacetase-like C-terminal" evidence="14">
    <location>
        <begin position="122"/>
        <end position="390"/>
    </location>
</feature>
<evidence type="ECO:0000256" key="1">
    <source>
        <dbReference type="ARBA" id="ARBA00001913"/>
    </source>
</evidence>
<proteinExistence type="predicted"/>
<dbReference type="Pfam" id="PF09298">
    <property type="entry name" value="FAA_hydrolase_N"/>
    <property type="match status" value="1"/>
</dbReference>
<feature type="binding site" evidence="13">
    <location>
        <position position="198"/>
    </location>
    <ligand>
        <name>Ca(2+)</name>
        <dbReference type="ChEBI" id="CHEBI:29108"/>
    </ligand>
</feature>
<feature type="binding site" evidence="12">
    <location>
        <position position="346"/>
    </location>
    <ligand>
        <name>substrate</name>
    </ligand>
</feature>
<dbReference type="EC" id="3.7.1.2" evidence="4"/>
<evidence type="ECO:0000313" key="17">
    <source>
        <dbReference type="Proteomes" id="UP001164653"/>
    </source>
</evidence>
<feature type="active site" description="Proton acceptor" evidence="11">
    <location>
        <position position="131"/>
    </location>
</feature>
<dbReference type="GO" id="GO:0004334">
    <property type="term" value="F:fumarylacetoacetase activity"/>
    <property type="evidence" value="ECO:0007669"/>
    <property type="project" value="UniProtKB-EC"/>
</dbReference>
<feature type="binding site" evidence="13">
    <location>
        <position position="124"/>
    </location>
    <ligand>
        <name>Ca(2+)</name>
        <dbReference type="ChEBI" id="CHEBI:29108"/>
    </ligand>
</feature>
<evidence type="ECO:0000256" key="13">
    <source>
        <dbReference type="PIRSR" id="PIRSR605959-3"/>
    </source>
</evidence>
<protein>
    <recommendedName>
        <fullName evidence="4">fumarylacetoacetase</fullName>
        <ecNumber evidence="4">3.7.1.2</ecNumber>
    </recommendedName>
</protein>
<reference evidence="16" key="1">
    <citation type="submission" date="2022-11" db="EMBL/GenBank/DDBJ databases">
        <title>Dyadobacter pollutisoli sp. nov., isolated from plastic dumped soil.</title>
        <authorList>
            <person name="Kim J.M."/>
            <person name="Kim K.R."/>
            <person name="Lee J.K."/>
            <person name="Hao L."/>
            <person name="Jeon C.O."/>
        </authorList>
    </citation>
    <scope>NUCLEOTIDE SEQUENCE</scope>
    <source>
        <strain evidence="16">U1</strain>
    </source>
</reference>
<evidence type="ECO:0000313" key="16">
    <source>
        <dbReference type="EMBL" id="WAC13538.1"/>
    </source>
</evidence>
<sequence>MKPSWLTISEHSDFSIHNLPFGVFSRTHALPVAGVAIGDYIIDLAQAYDKGVFPEYPLKENVFRKPFLNDFISLGRTFSGYVRIVLQQSLQDPDSLLKKLANSLIVRQSDVQLHIPLKVGNYTDFYSSQEHATNVGKLFRPDDPLFPNWKHMPVAYHGRASSIVVSGTAIQRPSGQISKDAAGAPTFAPTRSLDYELELAFVVGKDSQLGRPVPIDLAEEHIFGALLFNDWSARDIQRWEYQPLGPFTSKNFASSISPWIVTMEALEPFRTEPPVQSPMPLPYLIHSGRKGFDLHLSVAIKPSGDQEYRVSQTNSDHLYWNISQQVAHHTITGCNLNVGDLLATGTISGPEHHSAGCLLEATAGGKEPIYLSDKVVRRFLEDGDEVIIRGYGQKGDIRVGFGELKGIIRD</sequence>
<feature type="binding site" evidence="13">
    <location>
        <position position="230"/>
    </location>
    <ligand>
        <name>Ca(2+)</name>
        <dbReference type="ChEBI" id="CHEBI:29108"/>
    </ligand>
</feature>
<dbReference type="InterPro" id="IPR005959">
    <property type="entry name" value="Fumarylacetoacetase"/>
</dbReference>
<dbReference type="GO" id="GO:1902000">
    <property type="term" value="P:homogentisate catabolic process"/>
    <property type="evidence" value="ECO:0007669"/>
    <property type="project" value="TreeGrafter"/>
</dbReference>
<evidence type="ECO:0000256" key="8">
    <source>
        <dbReference type="ARBA" id="ARBA00022842"/>
    </source>
</evidence>
<feature type="binding site" evidence="12">
    <location>
        <position position="126"/>
    </location>
    <ligand>
        <name>substrate</name>
    </ligand>
</feature>
<evidence type="ECO:0000256" key="5">
    <source>
        <dbReference type="ARBA" id="ARBA00022723"/>
    </source>
</evidence>
<keyword evidence="9" id="KW-0828">Tyrosine catabolism</keyword>
<keyword evidence="7 13" id="KW-0106">Calcium</keyword>
<keyword evidence="6 16" id="KW-0378">Hydrolase</keyword>
<evidence type="ECO:0000256" key="6">
    <source>
        <dbReference type="ARBA" id="ARBA00022801"/>
    </source>
</evidence>
<dbReference type="InterPro" id="IPR011234">
    <property type="entry name" value="Fumarylacetoacetase-like_C"/>
</dbReference>
<dbReference type="GO" id="GO:0006559">
    <property type="term" value="P:L-phenylalanine catabolic process"/>
    <property type="evidence" value="ECO:0007669"/>
    <property type="project" value="UniProtKB-KW"/>
</dbReference>
<evidence type="ECO:0000256" key="12">
    <source>
        <dbReference type="PIRSR" id="PIRSR605959-2"/>
    </source>
</evidence>
<dbReference type="NCBIfam" id="TIGR01266">
    <property type="entry name" value="fum_ac_acetase"/>
    <property type="match status" value="1"/>
</dbReference>
<dbReference type="Gene3D" id="2.30.30.230">
    <property type="entry name" value="Fumarylacetoacetase, N-terminal domain"/>
    <property type="match status" value="1"/>
</dbReference>